<evidence type="ECO:0000313" key="2">
    <source>
        <dbReference type="Proteomes" id="UP001597237"/>
    </source>
</evidence>
<proteinExistence type="predicted"/>
<gene>
    <name evidence="1" type="ORF">ACFSC0_13710</name>
</gene>
<keyword evidence="2" id="KW-1185">Reference proteome</keyword>
<dbReference type="EMBL" id="JBHUEY010000001">
    <property type="protein sequence ID" value="MFD1784458.1"/>
    <property type="molecule type" value="Genomic_DNA"/>
</dbReference>
<dbReference type="Gene3D" id="2.60.120.620">
    <property type="entry name" value="q2cbj1_9rhob like domain"/>
    <property type="match status" value="1"/>
</dbReference>
<dbReference type="NCBIfam" id="TIGR02466">
    <property type="entry name" value="TIGR02466 family protein"/>
    <property type="match status" value="1"/>
</dbReference>
<dbReference type="Proteomes" id="UP001597237">
    <property type="component" value="Unassembled WGS sequence"/>
</dbReference>
<comment type="caution">
    <text evidence="1">The sequence shown here is derived from an EMBL/GenBank/DDBJ whole genome shotgun (WGS) entry which is preliminary data.</text>
</comment>
<organism evidence="1 2">
    <name type="scientific">Phenylobacterium terrae</name>
    <dbReference type="NCBI Taxonomy" id="2665495"/>
    <lineage>
        <taxon>Bacteria</taxon>
        <taxon>Pseudomonadati</taxon>
        <taxon>Pseudomonadota</taxon>
        <taxon>Alphaproteobacteria</taxon>
        <taxon>Caulobacterales</taxon>
        <taxon>Caulobacteraceae</taxon>
        <taxon>Phenylobacterium</taxon>
    </lineage>
</organism>
<dbReference type="InterPro" id="IPR012668">
    <property type="entry name" value="CHP02466"/>
</dbReference>
<dbReference type="RefSeq" id="WP_377283596.1">
    <property type="nucleotide sequence ID" value="NZ_JBHRSI010000009.1"/>
</dbReference>
<accession>A0ABW4N316</accession>
<sequence length="206" mass="22961">MALKSLFVTRVYEASLAEERGFPGFNRELEDACRMLALEDAAGRAWCREHGYAGYTSYASLDDLPQRASVFGQLKTRLDRHARAYAEALQLDLGAGRLRLDSLWVNLLKSGGSHTGHIHPHSVLSGTVYVAVPPGASALKLEDPRLPLMMAAPPRRADADEDQKAFVYLAPQPGTVLMWESWLRHEVPANRAKAERISISFNYAWR</sequence>
<evidence type="ECO:0000313" key="1">
    <source>
        <dbReference type="EMBL" id="MFD1784458.1"/>
    </source>
</evidence>
<dbReference type="SUPFAM" id="SSF51197">
    <property type="entry name" value="Clavaminate synthase-like"/>
    <property type="match status" value="1"/>
</dbReference>
<name>A0ABW4N316_9CAUL</name>
<reference evidence="2" key="1">
    <citation type="journal article" date="2019" name="Int. J. Syst. Evol. Microbiol.">
        <title>The Global Catalogue of Microorganisms (GCM) 10K type strain sequencing project: providing services to taxonomists for standard genome sequencing and annotation.</title>
        <authorList>
            <consortium name="The Broad Institute Genomics Platform"/>
            <consortium name="The Broad Institute Genome Sequencing Center for Infectious Disease"/>
            <person name="Wu L."/>
            <person name="Ma J."/>
        </authorList>
    </citation>
    <scope>NUCLEOTIDE SEQUENCE [LARGE SCALE GENOMIC DNA]</scope>
    <source>
        <strain evidence="2">DFY28</strain>
    </source>
</reference>
<protein>
    <submittedName>
        <fullName evidence="1">TIGR02466 family protein</fullName>
    </submittedName>
</protein>
<dbReference type="Pfam" id="PF13759">
    <property type="entry name" value="2OG-FeII_Oxy_5"/>
    <property type="match status" value="1"/>
</dbReference>